<dbReference type="AlphaFoldDB" id="A0A6N7IRH5"/>
<evidence type="ECO:0000259" key="1">
    <source>
        <dbReference type="Pfam" id="PF02463"/>
    </source>
</evidence>
<comment type="caution">
    <text evidence="2">The sequence shown here is derived from an EMBL/GenBank/DDBJ whole genome shotgun (WGS) entry which is preliminary data.</text>
</comment>
<sequence>MTSECGLGRGSPVYLEEVKIHGFKSYATEIVINFKPGIGVIIGSNGVGKSNILDAIAWALGESDLHRLRCHSDTDLFFSGTREYPPAETAAVTLALKLGLEKKAPGMQMTRQRDRLGRERFLLDEEEIAQVDYQQRIKETGLLNAKKTLIRQEEINNFLALDPEDRLKYLADLFHPRPVNDDLVAKLNNGFKQMLKMLIPDSDGHLLLAATGRGPGLIVEMAFPGKGMRNSILLSGGEKTICSLALHLAFFEELPSPFYMFDEVEPSLDWTNHHHMQKLFKRLAENRQLIMITHLRSTIELADTLHGIRARNDGTSFAKFYFRMDERILRAYKCC</sequence>
<evidence type="ECO:0000313" key="3">
    <source>
        <dbReference type="Proteomes" id="UP000441717"/>
    </source>
</evidence>
<dbReference type="Proteomes" id="UP000441717">
    <property type="component" value="Unassembled WGS sequence"/>
</dbReference>
<name>A0A6N7IRH5_9FIRM</name>
<reference evidence="2 3" key="1">
    <citation type="submission" date="2019-10" db="EMBL/GenBank/DDBJ databases">
        <title>Comparative genomics of sulfur disproportionating microorganisms.</title>
        <authorList>
            <person name="Ward L.M."/>
            <person name="Bertran E."/>
            <person name="Johnston D."/>
        </authorList>
    </citation>
    <scope>NUCLEOTIDE SEQUENCE [LARGE SCALE GENOMIC DNA]</scope>
    <source>
        <strain evidence="2 3">DSM 14055</strain>
    </source>
</reference>
<dbReference type="InterPro" id="IPR003395">
    <property type="entry name" value="RecF/RecN/SMC_N"/>
</dbReference>
<protein>
    <submittedName>
        <fullName evidence="2">AAA family ATPase</fullName>
    </submittedName>
</protein>
<accession>A0A6N7IRH5</accession>
<proteinExistence type="predicted"/>
<dbReference type="SUPFAM" id="SSF52540">
    <property type="entry name" value="P-loop containing nucleoside triphosphate hydrolases"/>
    <property type="match status" value="1"/>
</dbReference>
<dbReference type="EMBL" id="WHYR01000027">
    <property type="protein sequence ID" value="MQL52725.1"/>
    <property type="molecule type" value="Genomic_DNA"/>
</dbReference>
<dbReference type="Pfam" id="PF02463">
    <property type="entry name" value="SMC_N"/>
    <property type="match status" value="1"/>
</dbReference>
<dbReference type="InterPro" id="IPR027417">
    <property type="entry name" value="P-loop_NTPase"/>
</dbReference>
<dbReference type="Gene3D" id="3.40.50.300">
    <property type="entry name" value="P-loop containing nucleotide triphosphate hydrolases"/>
    <property type="match status" value="2"/>
</dbReference>
<feature type="domain" description="RecF/RecN/SMC N-terminal" evidence="1">
    <location>
        <begin position="14"/>
        <end position="315"/>
    </location>
</feature>
<keyword evidence="3" id="KW-1185">Reference proteome</keyword>
<organism evidence="2 3">
    <name type="scientific">Desulfofundulus thermobenzoicus</name>
    <dbReference type="NCBI Taxonomy" id="29376"/>
    <lineage>
        <taxon>Bacteria</taxon>
        <taxon>Bacillati</taxon>
        <taxon>Bacillota</taxon>
        <taxon>Clostridia</taxon>
        <taxon>Eubacteriales</taxon>
        <taxon>Peptococcaceae</taxon>
        <taxon>Desulfofundulus</taxon>
    </lineage>
</organism>
<dbReference type="PANTHER" id="PTHR43977">
    <property type="entry name" value="STRUCTURAL MAINTENANCE OF CHROMOSOMES PROTEIN 3"/>
    <property type="match status" value="1"/>
</dbReference>
<gene>
    <name evidence="2" type="ORF">GFC01_10715</name>
</gene>
<evidence type="ECO:0000313" key="2">
    <source>
        <dbReference type="EMBL" id="MQL52725.1"/>
    </source>
</evidence>
<dbReference type="OrthoDB" id="9808768at2"/>